<reference evidence="16" key="1">
    <citation type="journal article" date="2013" name="Nat. Biotechnol.">
        <title>Draft genome sequence of chickpea (Cicer arietinum) provides a resource for trait improvement.</title>
        <authorList>
            <person name="Varshney R.K."/>
            <person name="Song C."/>
            <person name="Saxena R.K."/>
            <person name="Azam S."/>
            <person name="Yu S."/>
            <person name="Sharpe A.G."/>
            <person name="Cannon S."/>
            <person name="Baek J."/>
            <person name="Rosen B.D."/>
            <person name="Tar'an B."/>
            <person name="Millan T."/>
            <person name="Zhang X."/>
            <person name="Ramsay L.D."/>
            <person name="Iwata A."/>
            <person name="Wang Y."/>
            <person name="Nelson W."/>
            <person name="Farmer A.D."/>
            <person name="Gaur P.M."/>
            <person name="Soderlund C."/>
            <person name="Penmetsa R.V."/>
            <person name="Xu C."/>
            <person name="Bharti A.K."/>
            <person name="He W."/>
            <person name="Winter P."/>
            <person name="Zhao S."/>
            <person name="Hane J.K."/>
            <person name="Carrasquilla-Garcia N."/>
            <person name="Condie J.A."/>
            <person name="Upadhyaya H.D."/>
            <person name="Luo M.C."/>
            <person name="Thudi M."/>
            <person name="Gowda C.L."/>
            <person name="Singh N.P."/>
            <person name="Lichtenzveig J."/>
            <person name="Gali K.K."/>
            <person name="Rubio J."/>
            <person name="Nadarajan N."/>
            <person name="Dolezel J."/>
            <person name="Bansal K.C."/>
            <person name="Xu X."/>
            <person name="Edwards D."/>
            <person name="Zhang G."/>
            <person name="Kahl G."/>
            <person name="Gil J."/>
            <person name="Singh K.B."/>
            <person name="Datta S.K."/>
            <person name="Jackson S.A."/>
            <person name="Wang J."/>
            <person name="Cook D.R."/>
        </authorList>
    </citation>
    <scope>NUCLEOTIDE SEQUENCE [LARGE SCALE GENOMIC DNA]</scope>
    <source>
        <strain evidence="16">cv. CDC Frontier</strain>
    </source>
</reference>
<dbReference type="SUPFAM" id="SSF144232">
    <property type="entry name" value="HIT/MYND zinc finger-like"/>
    <property type="match status" value="1"/>
</dbReference>
<evidence type="ECO:0000256" key="8">
    <source>
        <dbReference type="ARBA" id="ARBA00022801"/>
    </source>
</evidence>
<dbReference type="PROSITE" id="PS50235">
    <property type="entry name" value="USP_3"/>
    <property type="match status" value="1"/>
</dbReference>
<evidence type="ECO:0000256" key="10">
    <source>
        <dbReference type="ARBA" id="ARBA00022833"/>
    </source>
</evidence>
<name>A0A1S3DZC8_CICAR</name>
<feature type="compositionally biased region" description="Low complexity" evidence="12">
    <location>
        <begin position="324"/>
        <end position="334"/>
    </location>
</feature>
<evidence type="ECO:0000256" key="9">
    <source>
        <dbReference type="ARBA" id="ARBA00022807"/>
    </source>
</evidence>
<dbReference type="InterPro" id="IPR038765">
    <property type="entry name" value="Papain-like_cys_pep_sf"/>
</dbReference>
<dbReference type="InterPro" id="IPR028889">
    <property type="entry name" value="USP"/>
</dbReference>
<dbReference type="FunFam" id="3.90.70.10:FF:000026">
    <property type="entry name" value="Ubiquitin carboxyl-terminal hydrolase 15"/>
    <property type="match status" value="1"/>
</dbReference>
<dbReference type="SUPFAM" id="SSF54001">
    <property type="entry name" value="Cysteine proteinases"/>
    <property type="match status" value="1"/>
</dbReference>
<protein>
    <recommendedName>
        <fullName evidence="3">ubiquitinyl hydrolase 1</fullName>
        <ecNumber evidence="3">3.4.19.12</ecNumber>
    </recommendedName>
</protein>
<feature type="region of interest" description="Disordered" evidence="12">
    <location>
        <begin position="747"/>
        <end position="778"/>
    </location>
</feature>
<evidence type="ECO:0000256" key="12">
    <source>
        <dbReference type="SAM" id="MobiDB-lite"/>
    </source>
</evidence>
<keyword evidence="7" id="KW-0833">Ubl conjugation pathway</keyword>
<sequence length="935" mass="104121">MLVVEILGFQGLVYLLLVLGFLVIRQIWRNAEAKKEEIMRLVQDTAAMAEMEAAALASNSNSNSVSASISASNLIPVSVSQWYQCAVCYSPTTMRCSRCKAVRYCSGKCQISHWRQGHKDECCHSNTTNREVKDENITCRESVSETKFDHVHEFKEKHVGDGSYSDSYSSLNPSIAARKSYDEDCHDTSVKPVCDNTADDTRVASNDCDGSMLSPSLPLKTKNLVNIEVKNSSSSRRSKKKSSNTTDETGFKSKVPKVKSDASHDVASNLGGHEHGRKVASVEKPITDTSNGRTVPSLSSSSVDIVADDVEESLLSRYKEARRSSSSSRDQLSSTTKEDLISLSKSTKTDNYHTLPSKVSVVPNLPQNVRNGLKTSMQKVVQQFRSSKESKSNLISSENELGFPYELFVELYCYDKVKLIPFGLTNCGNSCYANAVLQCLAYTRPLTSYLLQGFHSRRCQKKGWCFICEFEYLFQKAKEGNSPLSPIGILSKIHKIGSHLGHGREEDAHEFLRGAVDTMQSICLKEAGVSSPLTEETTLIGYTFGGYLRSKIKCLRCLGKSERYERMMDLTVEIDGDIETLEEALGQFTAPEILDKDNKYNCGRCKSYEKAKKKLTVLEAPNILTIVLKRFQSGNFEKLNKSVQFPEVLNMAPYMSGTKDKSPLYSLYAVVVHLDIMNAAFSGHYICYVKNNRGEWFRTDDSKVEPVELSRVLSERAYMLLYSRHSPKSLGSVSSSAGFSTGKFKRRNAVSKTRSNSMVTSAGSLSLQPKQGKHSQWNALDNSDSNEFVYREEWRFHDGRRNTMVDSSSESSLFSSSDASSCSTASTKDSASTADFSDYIFGEAGSNWYGHYGISSNSAALSSYDNLHTNLSMDSNANRRLQHNSEDKAIANKNKIHSSRWGIDLKRYVTAKNHDKNSVVNVRRTSTDSSAQTFY</sequence>
<feature type="compositionally biased region" description="Polar residues" evidence="12">
    <location>
        <begin position="750"/>
        <end position="778"/>
    </location>
</feature>
<keyword evidence="5" id="KW-0479">Metal-binding</keyword>
<reference evidence="17" key="2">
    <citation type="submission" date="2025-08" db="UniProtKB">
        <authorList>
            <consortium name="RefSeq"/>
        </authorList>
    </citation>
    <scope>IDENTIFICATION</scope>
    <source>
        <tissue evidence="17">Etiolated seedlings</tissue>
    </source>
</reference>
<dbReference type="PROSITE" id="PS00972">
    <property type="entry name" value="USP_1"/>
    <property type="match status" value="1"/>
</dbReference>
<dbReference type="RefSeq" id="XP_012568201.1">
    <property type="nucleotide sequence ID" value="XM_012712747.2"/>
</dbReference>
<dbReference type="AlphaFoldDB" id="A0A1S3DZC8"/>
<keyword evidence="16" id="KW-1185">Reference proteome</keyword>
<evidence type="ECO:0000256" key="4">
    <source>
        <dbReference type="ARBA" id="ARBA00022670"/>
    </source>
</evidence>
<proteinExistence type="inferred from homology"/>
<feature type="transmembrane region" description="Helical" evidence="13">
    <location>
        <begin position="6"/>
        <end position="24"/>
    </location>
</feature>
<dbReference type="Proteomes" id="UP000087171">
    <property type="component" value="Chromosome Ca2"/>
</dbReference>
<dbReference type="GO" id="GO:0016579">
    <property type="term" value="P:protein deubiquitination"/>
    <property type="evidence" value="ECO:0007669"/>
    <property type="project" value="InterPro"/>
</dbReference>
<gene>
    <name evidence="17" type="primary">LOC101514200</name>
</gene>
<keyword evidence="13" id="KW-0472">Membrane</keyword>
<dbReference type="GO" id="GO:0006508">
    <property type="term" value="P:proteolysis"/>
    <property type="evidence" value="ECO:0007669"/>
    <property type="project" value="UniProtKB-KW"/>
</dbReference>
<organism evidence="16 17">
    <name type="scientific">Cicer arietinum</name>
    <name type="common">Chickpea</name>
    <name type="synonym">Garbanzo</name>
    <dbReference type="NCBI Taxonomy" id="3827"/>
    <lineage>
        <taxon>Eukaryota</taxon>
        <taxon>Viridiplantae</taxon>
        <taxon>Streptophyta</taxon>
        <taxon>Embryophyta</taxon>
        <taxon>Tracheophyta</taxon>
        <taxon>Spermatophyta</taxon>
        <taxon>Magnoliopsida</taxon>
        <taxon>eudicotyledons</taxon>
        <taxon>Gunneridae</taxon>
        <taxon>Pentapetalae</taxon>
        <taxon>rosids</taxon>
        <taxon>fabids</taxon>
        <taxon>Fabales</taxon>
        <taxon>Fabaceae</taxon>
        <taxon>Papilionoideae</taxon>
        <taxon>50 kb inversion clade</taxon>
        <taxon>NPAAA clade</taxon>
        <taxon>Hologalegina</taxon>
        <taxon>IRL clade</taxon>
        <taxon>Cicereae</taxon>
        <taxon>Cicer</taxon>
    </lineage>
</organism>
<keyword evidence="6 11" id="KW-0863">Zinc-finger</keyword>
<keyword evidence="10" id="KW-0862">Zinc</keyword>
<dbReference type="Gene3D" id="3.90.70.10">
    <property type="entry name" value="Cysteine proteinases"/>
    <property type="match status" value="1"/>
</dbReference>
<evidence type="ECO:0000256" key="13">
    <source>
        <dbReference type="SAM" id="Phobius"/>
    </source>
</evidence>
<evidence type="ECO:0000313" key="17">
    <source>
        <dbReference type="RefSeq" id="XP_012568201.1"/>
    </source>
</evidence>
<dbReference type="EC" id="3.4.19.12" evidence="3"/>
<dbReference type="KEGG" id="cam:101514200"/>
<dbReference type="GeneID" id="101514200"/>
<evidence type="ECO:0000256" key="3">
    <source>
        <dbReference type="ARBA" id="ARBA00012759"/>
    </source>
</evidence>
<dbReference type="GO" id="GO:0005829">
    <property type="term" value="C:cytosol"/>
    <property type="evidence" value="ECO:0007669"/>
    <property type="project" value="TreeGrafter"/>
</dbReference>
<dbReference type="GO" id="GO:0005634">
    <property type="term" value="C:nucleus"/>
    <property type="evidence" value="ECO:0007669"/>
    <property type="project" value="TreeGrafter"/>
</dbReference>
<keyword evidence="8 17" id="KW-0378">Hydrolase</keyword>
<dbReference type="PROSITE" id="PS50865">
    <property type="entry name" value="ZF_MYND_2"/>
    <property type="match status" value="1"/>
</dbReference>
<feature type="region of interest" description="Disordered" evidence="12">
    <location>
        <begin position="318"/>
        <end position="345"/>
    </location>
</feature>
<dbReference type="GO" id="GO:0008270">
    <property type="term" value="F:zinc ion binding"/>
    <property type="evidence" value="ECO:0007669"/>
    <property type="project" value="UniProtKB-KW"/>
</dbReference>
<dbReference type="Pfam" id="PF01753">
    <property type="entry name" value="zf-MYND"/>
    <property type="match status" value="1"/>
</dbReference>
<keyword evidence="13" id="KW-0812">Transmembrane</keyword>
<dbReference type="Pfam" id="PF00443">
    <property type="entry name" value="UCH"/>
    <property type="match status" value="1"/>
</dbReference>
<evidence type="ECO:0000256" key="5">
    <source>
        <dbReference type="ARBA" id="ARBA00022723"/>
    </source>
</evidence>
<evidence type="ECO:0000313" key="16">
    <source>
        <dbReference type="Proteomes" id="UP000087171"/>
    </source>
</evidence>
<dbReference type="eggNOG" id="KOG1865">
    <property type="taxonomic scope" value="Eukaryota"/>
</dbReference>
<evidence type="ECO:0000256" key="11">
    <source>
        <dbReference type="PROSITE-ProRule" id="PRU00134"/>
    </source>
</evidence>
<dbReference type="InterPro" id="IPR050164">
    <property type="entry name" value="Peptidase_C19"/>
</dbReference>
<evidence type="ECO:0000259" key="14">
    <source>
        <dbReference type="PROSITE" id="PS50235"/>
    </source>
</evidence>
<feature type="region of interest" description="Disordered" evidence="12">
    <location>
        <begin position="228"/>
        <end position="302"/>
    </location>
</feature>
<evidence type="ECO:0000259" key="15">
    <source>
        <dbReference type="PROSITE" id="PS50865"/>
    </source>
</evidence>
<feature type="region of interest" description="Disordered" evidence="12">
    <location>
        <begin position="806"/>
        <end position="830"/>
    </location>
</feature>
<dbReference type="OrthoDB" id="420187at2759"/>
<feature type="domain" description="MYND-type" evidence="15">
    <location>
        <begin position="85"/>
        <end position="122"/>
    </location>
</feature>
<dbReference type="CDD" id="cd02661">
    <property type="entry name" value="Peptidase_C19E"/>
    <property type="match status" value="1"/>
</dbReference>
<feature type="domain" description="USP" evidence="14">
    <location>
        <begin position="422"/>
        <end position="725"/>
    </location>
</feature>
<feature type="compositionally biased region" description="Polar residues" evidence="12">
    <location>
        <begin position="287"/>
        <end position="296"/>
    </location>
</feature>
<evidence type="ECO:0000256" key="6">
    <source>
        <dbReference type="ARBA" id="ARBA00022771"/>
    </source>
</evidence>
<dbReference type="PANTHER" id="PTHR24006:SF690">
    <property type="entry name" value="UBIQUITIN CARBOXYL-TERMINAL HYDROLASE 17"/>
    <property type="match status" value="1"/>
</dbReference>
<dbReference type="GO" id="GO:0004843">
    <property type="term" value="F:cysteine-type deubiquitinase activity"/>
    <property type="evidence" value="ECO:0007669"/>
    <property type="project" value="UniProtKB-EC"/>
</dbReference>
<evidence type="ECO:0000256" key="7">
    <source>
        <dbReference type="ARBA" id="ARBA00022786"/>
    </source>
</evidence>
<keyword evidence="4" id="KW-0645">Protease</keyword>
<evidence type="ECO:0000256" key="2">
    <source>
        <dbReference type="ARBA" id="ARBA00009085"/>
    </source>
</evidence>
<dbReference type="InterPro" id="IPR001394">
    <property type="entry name" value="Peptidase_C19_UCH"/>
</dbReference>
<dbReference type="STRING" id="3827.A0A1S3DZC8"/>
<dbReference type="FunFam" id="6.10.140.2220:FF:000006">
    <property type="entry name" value="Ubiquitin carboxyl-terminal hydrolase 15"/>
    <property type="match status" value="1"/>
</dbReference>
<dbReference type="PANTHER" id="PTHR24006">
    <property type="entry name" value="UBIQUITIN CARBOXYL-TERMINAL HYDROLASE"/>
    <property type="match status" value="1"/>
</dbReference>
<comment type="similarity">
    <text evidence="2">Belongs to the peptidase C19 family.</text>
</comment>
<dbReference type="InterPro" id="IPR018200">
    <property type="entry name" value="USP_CS"/>
</dbReference>
<keyword evidence="9" id="KW-0788">Thiol protease</keyword>
<dbReference type="PaxDb" id="3827-XP_004489806.1"/>
<comment type="catalytic activity">
    <reaction evidence="1">
        <text>Thiol-dependent hydrolysis of ester, thioester, amide, peptide and isopeptide bonds formed by the C-terminal Gly of ubiquitin (a 76-residue protein attached to proteins as an intracellular targeting signal).</text>
        <dbReference type="EC" id="3.4.19.12"/>
    </reaction>
</comment>
<keyword evidence="13" id="KW-1133">Transmembrane helix</keyword>
<dbReference type="Gene3D" id="6.10.140.2220">
    <property type="match status" value="1"/>
</dbReference>
<accession>A0A1S3DZC8</accession>
<dbReference type="InterPro" id="IPR002893">
    <property type="entry name" value="Znf_MYND"/>
</dbReference>
<evidence type="ECO:0000256" key="1">
    <source>
        <dbReference type="ARBA" id="ARBA00000707"/>
    </source>
</evidence>